<reference evidence="2 3" key="1">
    <citation type="journal article" date="2016" name="Nat. Commun.">
        <title>Thousands of microbial genomes shed light on interconnected biogeochemical processes in an aquifer system.</title>
        <authorList>
            <person name="Anantharaman K."/>
            <person name="Brown C.T."/>
            <person name="Hug L.A."/>
            <person name="Sharon I."/>
            <person name="Castelle C.J."/>
            <person name="Probst A.J."/>
            <person name="Thomas B.C."/>
            <person name="Singh A."/>
            <person name="Wilkins M.J."/>
            <person name="Karaoz U."/>
            <person name="Brodie E.L."/>
            <person name="Williams K.H."/>
            <person name="Hubbard S.S."/>
            <person name="Banfield J.F."/>
        </authorList>
    </citation>
    <scope>NUCLEOTIDE SEQUENCE [LARGE SCALE GENOMIC DNA]</scope>
</reference>
<evidence type="ECO:0000256" key="1">
    <source>
        <dbReference type="SAM" id="Coils"/>
    </source>
</evidence>
<dbReference type="Proteomes" id="UP000177583">
    <property type="component" value="Unassembled WGS sequence"/>
</dbReference>
<evidence type="ECO:0000313" key="3">
    <source>
        <dbReference type="Proteomes" id="UP000177583"/>
    </source>
</evidence>
<accession>A0A1F6H061</accession>
<evidence type="ECO:0000313" key="2">
    <source>
        <dbReference type="EMBL" id="OGH03797.1"/>
    </source>
</evidence>
<dbReference type="AlphaFoldDB" id="A0A1F6H061"/>
<sequence length="1032" mass="116430">MSESTPKPTESPSKNGDAPKSKDLWIRFVSLTDRRLVSGMDLIQKVLDAQGFNVDFQEYKVTTKREITRPINPKNKNGPSEKVLLEEKVSVSAHIKYLRQLQWRAAKDPENLLLVQIERLKGEPVSVPLIFGSLLAEQRPILVTGLTKTVHSQLLAKPDPSFATIPEPVASDPVALEEILSRSKRKKGMQSTAREIMDLQGFKPEVAQIIVNVATAKPVPLSDAEAVNLILISDLFSRYQPLLVQFFQDLSQKSQPPQALAKQFSLLLEGVPVAGLVKKFSPYLEVEKSYKTLEALFGGLYAWLQAIKDKPSKDSKLSPTSLFSWIKGLSVLARCQQDPDLWSQCQFFFALDDERSPNAQSVEALVQVAQKIKNEALKAAATGNQSLQDLYDAGNADRYLQEFGLHFAQASPEDRGFLEQVLSRQFGYHLAVAGNPILQLFTAAQPAFPELQHPLPSLGAVYGHLLFRRLEALTQTFFSPGLESLTQRFGDEFFDICYFKCVFEQALPVSRKQFAGWLRHQGLVTDFGALGYQEDLEEKPLDEWITDEVLRGSGDSIVAKEIGPDEFKQGFLKAEQNYRGFLAKLQSYQFKGGEELNPAKILLQTFGQGLTDISSPLFRKALKGTYLAEELEEVIENSTTELREEMEQAAKARKLVLVLPESLCGFFYLAQRFNLRGPTGTIKVHLLIGSQKKSGHLSGLNKTFAANLTKYLQESTDPYRQGLVQCISMLNEYQKSSQEYLRYLGILFFDRFLSSYHELQTKKSTQSPEHIKFWFPDGRKMVLGHTKQLALGKLITPGGERAAKDGQPIANQSLAQFLQGIYYYHAAQKGLNNWRKKVGQLRKLFGRFSQTMRESEEYIQYDKLLANFAERLSKPIPEFTDRYLTDLGDLTSAMKTKLESSEGVDSPVTRLYKEWMARNPQDEVIIKPYKAFSHERHKGDNFLMELASARDLLGQLANKRCLIFALDGGKKNQLDQVVEILPFLRQVCPEAAWYLEDSNLDPEAKRHLAKHINPAHFFAGTKLEPKPKPQQG</sequence>
<gene>
    <name evidence="2" type="ORF">A2557_13685</name>
</gene>
<comment type="caution">
    <text evidence="2">The sequence shown here is derived from an EMBL/GenBank/DDBJ whole genome shotgun (WGS) entry which is preliminary data.</text>
</comment>
<dbReference type="EMBL" id="MFNF01000012">
    <property type="protein sequence ID" value="OGH03797.1"/>
    <property type="molecule type" value="Genomic_DNA"/>
</dbReference>
<name>A0A1F6H061_9PROT</name>
<organism evidence="2 3">
    <name type="scientific">Candidatus Lambdaproteobacteria bacterium RIFOXYD2_FULL_56_26</name>
    <dbReference type="NCBI Taxonomy" id="1817773"/>
    <lineage>
        <taxon>Bacteria</taxon>
        <taxon>Pseudomonadati</taxon>
        <taxon>Pseudomonadota</taxon>
        <taxon>Candidatus Lambdaproteobacteria</taxon>
    </lineage>
</organism>
<keyword evidence="1" id="KW-0175">Coiled coil</keyword>
<proteinExistence type="predicted"/>
<feature type="coiled-coil region" evidence="1">
    <location>
        <begin position="628"/>
        <end position="655"/>
    </location>
</feature>
<protein>
    <submittedName>
        <fullName evidence="2">Uncharacterized protein</fullName>
    </submittedName>
</protein>